<comment type="caution">
    <text evidence="1">The sequence shown here is derived from an EMBL/GenBank/DDBJ whole genome shotgun (WGS) entry which is preliminary data.</text>
</comment>
<dbReference type="EMBL" id="VSSQ01126145">
    <property type="protein sequence ID" value="MPN56134.1"/>
    <property type="molecule type" value="Genomic_DNA"/>
</dbReference>
<sequence>MQIIGQLAGIHADLKLAPKQPDGIDFVRQPLGEFDAGEMGFRCLAFEAGIGQAGVDQLV</sequence>
<protein>
    <submittedName>
        <fullName evidence="1">Uncharacterized protein</fullName>
    </submittedName>
</protein>
<evidence type="ECO:0000313" key="1">
    <source>
        <dbReference type="EMBL" id="MPN56134.1"/>
    </source>
</evidence>
<reference evidence="1" key="1">
    <citation type="submission" date="2019-08" db="EMBL/GenBank/DDBJ databases">
        <authorList>
            <person name="Kucharzyk K."/>
            <person name="Murdoch R.W."/>
            <person name="Higgins S."/>
            <person name="Loffler F."/>
        </authorList>
    </citation>
    <scope>NUCLEOTIDE SEQUENCE</scope>
</reference>
<proteinExistence type="predicted"/>
<organism evidence="1">
    <name type="scientific">bioreactor metagenome</name>
    <dbReference type="NCBI Taxonomy" id="1076179"/>
    <lineage>
        <taxon>unclassified sequences</taxon>
        <taxon>metagenomes</taxon>
        <taxon>ecological metagenomes</taxon>
    </lineage>
</organism>
<accession>A0A645J6N6</accession>
<gene>
    <name evidence="1" type="ORF">SDC9_203820</name>
</gene>
<dbReference type="AlphaFoldDB" id="A0A645J6N6"/>
<name>A0A645J6N6_9ZZZZ</name>